<name>A0A9P9KT53_FUSSL</name>
<feature type="transmembrane region" description="Helical" evidence="1">
    <location>
        <begin position="12"/>
        <end position="30"/>
    </location>
</feature>
<dbReference type="AlphaFoldDB" id="A0A9P9KT53"/>
<dbReference type="Proteomes" id="UP000736672">
    <property type="component" value="Unassembled WGS sequence"/>
</dbReference>
<keyword evidence="3" id="KW-1185">Reference proteome</keyword>
<evidence type="ECO:0000313" key="2">
    <source>
        <dbReference type="EMBL" id="KAH7267918.1"/>
    </source>
</evidence>
<comment type="caution">
    <text evidence="2">The sequence shown here is derived from an EMBL/GenBank/DDBJ whole genome shotgun (WGS) entry which is preliminary data.</text>
</comment>
<dbReference type="EMBL" id="JAGTJS010000005">
    <property type="protein sequence ID" value="KAH7267918.1"/>
    <property type="molecule type" value="Genomic_DNA"/>
</dbReference>
<sequence length="116" mass="13163">MSHQTLRYPLALLFFYVISSYSWYCGAVAYSCDMLPVSNCRLTHLLFVKIILILISLANVTIIRGVAVALTLCVNSVGPRRSESTWTFPGPNTDSFFNRPHYYLPSLTKLNSRRGR</sequence>
<proteinExistence type="predicted"/>
<feature type="transmembrane region" description="Helical" evidence="1">
    <location>
        <begin position="50"/>
        <end position="74"/>
    </location>
</feature>
<gene>
    <name evidence="2" type="ORF">B0J15DRAFT_486250</name>
</gene>
<keyword evidence="1" id="KW-1133">Transmembrane helix</keyword>
<protein>
    <submittedName>
        <fullName evidence="2">Uncharacterized protein</fullName>
    </submittedName>
</protein>
<keyword evidence="1" id="KW-0472">Membrane</keyword>
<feature type="non-terminal residue" evidence="2">
    <location>
        <position position="1"/>
    </location>
</feature>
<reference evidence="2" key="1">
    <citation type="journal article" date="2021" name="Nat. Commun.">
        <title>Genetic determinants of endophytism in the Arabidopsis root mycobiome.</title>
        <authorList>
            <person name="Mesny F."/>
            <person name="Miyauchi S."/>
            <person name="Thiergart T."/>
            <person name="Pickel B."/>
            <person name="Atanasova L."/>
            <person name="Karlsson M."/>
            <person name="Huettel B."/>
            <person name="Barry K.W."/>
            <person name="Haridas S."/>
            <person name="Chen C."/>
            <person name="Bauer D."/>
            <person name="Andreopoulos W."/>
            <person name="Pangilinan J."/>
            <person name="LaButti K."/>
            <person name="Riley R."/>
            <person name="Lipzen A."/>
            <person name="Clum A."/>
            <person name="Drula E."/>
            <person name="Henrissat B."/>
            <person name="Kohler A."/>
            <person name="Grigoriev I.V."/>
            <person name="Martin F.M."/>
            <person name="Hacquard S."/>
        </authorList>
    </citation>
    <scope>NUCLEOTIDE SEQUENCE</scope>
    <source>
        <strain evidence="2">FSSC 5 MPI-SDFR-AT-0091</strain>
    </source>
</reference>
<dbReference type="PROSITE" id="PS51257">
    <property type="entry name" value="PROKAR_LIPOPROTEIN"/>
    <property type="match status" value="1"/>
</dbReference>
<evidence type="ECO:0000256" key="1">
    <source>
        <dbReference type="SAM" id="Phobius"/>
    </source>
</evidence>
<evidence type="ECO:0000313" key="3">
    <source>
        <dbReference type="Proteomes" id="UP000736672"/>
    </source>
</evidence>
<keyword evidence="1" id="KW-0812">Transmembrane</keyword>
<accession>A0A9P9KT53</accession>
<organism evidence="2 3">
    <name type="scientific">Fusarium solani</name>
    <name type="common">Filamentous fungus</name>
    <dbReference type="NCBI Taxonomy" id="169388"/>
    <lineage>
        <taxon>Eukaryota</taxon>
        <taxon>Fungi</taxon>
        <taxon>Dikarya</taxon>
        <taxon>Ascomycota</taxon>
        <taxon>Pezizomycotina</taxon>
        <taxon>Sordariomycetes</taxon>
        <taxon>Hypocreomycetidae</taxon>
        <taxon>Hypocreales</taxon>
        <taxon>Nectriaceae</taxon>
        <taxon>Fusarium</taxon>
        <taxon>Fusarium solani species complex</taxon>
    </lineage>
</organism>